<dbReference type="GeneID" id="122131298"/>
<dbReference type="PANTHER" id="PTHR10903:SF188">
    <property type="entry name" value="GTPASE IMAP FAMILY MEMBER 2-LIKE-RELATED"/>
    <property type="match status" value="1"/>
</dbReference>
<proteinExistence type="inferred from homology"/>
<evidence type="ECO:0000256" key="4">
    <source>
        <dbReference type="SAM" id="MobiDB-lite"/>
    </source>
</evidence>
<accession>A0A8M1KJY9</accession>
<reference evidence="7" key="1">
    <citation type="submission" date="2025-08" db="UniProtKB">
        <authorList>
            <consortium name="RefSeq"/>
        </authorList>
    </citation>
    <scope>IDENTIFICATION</scope>
</reference>
<keyword evidence="6" id="KW-1185">Reference proteome</keyword>
<dbReference type="CDD" id="cd01852">
    <property type="entry name" value="AIG1"/>
    <property type="match status" value="1"/>
</dbReference>
<dbReference type="RefSeq" id="XP_042562099.1">
    <property type="nucleotide sequence ID" value="XM_042706165.1"/>
</dbReference>
<dbReference type="PANTHER" id="PTHR10903">
    <property type="entry name" value="GTPASE, IMAP FAMILY MEMBER-RELATED"/>
    <property type="match status" value="1"/>
</dbReference>
<feature type="domain" description="AIG1-type G" evidence="5">
    <location>
        <begin position="32"/>
        <end position="231"/>
    </location>
</feature>
<dbReference type="OrthoDB" id="8954335at2759"/>
<dbReference type="FunFam" id="3.40.50.300:FF:000366">
    <property type="entry name" value="GTPase, IMAP family member 2"/>
    <property type="match status" value="1"/>
</dbReference>
<dbReference type="Proteomes" id="UP000515152">
    <property type="component" value="Unplaced"/>
</dbReference>
<evidence type="ECO:0000313" key="6">
    <source>
        <dbReference type="Proteomes" id="UP000515152"/>
    </source>
</evidence>
<evidence type="ECO:0000313" key="7">
    <source>
        <dbReference type="RefSeq" id="XP_042562099.1"/>
    </source>
</evidence>
<dbReference type="KEGG" id="char:122131298"/>
<organism evidence="6 7">
    <name type="scientific">Clupea harengus</name>
    <name type="common">Atlantic herring</name>
    <dbReference type="NCBI Taxonomy" id="7950"/>
    <lineage>
        <taxon>Eukaryota</taxon>
        <taxon>Metazoa</taxon>
        <taxon>Chordata</taxon>
        <taxon>Craniata</taxon>
        <taxon>Vertebrata</taxon>
        <taxon>Euteleostomi</taxon>
        <taxon>Actinopterygii</taxon>
        <taxon>Neopterygii</taxon>
        <taxon>Teleostei</taxon>
        <taxon>Clupei</taxon>
        <taxon>Clupeiformes</taxon>
        <taxon>Clupeoidei</taxon>
        <taxon>Clupeidae</taxon>
        <taxon>Clupea</taxon>
    </lineage>
</organism>
<comment type="similarity">
    <text evidence="1">Belongs to the TRAFAC class TrmE-Era-EngA-EngB-Septin-like GTPase superfamily. AIG1/Toc34/Toc159-like paraseptin GTPase family. IAN subfamily.</text>
</comment>
<dbReference type="Pfam" id="PF04548">
    <property type="entry name" value="AIG1"/>
    <property type="match status" value="2"/>
</dbReference>
<dbReference type="InterPro" id="IPR045058">
    <property type="entry name" value="GIMA/IAN/Toc"/>
</dbReference>
<feature type="region of interest" description="Disordered" evidence="4">
    <location>
        <begin position="237"/>
        <end position="269"/>
    </location>
</feature>
<dbReference type="PROSITE" id="PS51720">
    <property type="entry name" value="G_AIG1"/>
    <property type="match status" value="1"/>
</dbReference>
<dbReference type="AlphaFoldDB" id="A0A8M1KJY9"/>
<keyword evidence="2" id="KW-0547">Nucleotide-binding</keyword>
<keyword evidence="3" id="KW-0342">GTP-binding</keyword>
<gene>
    <name evidence="7" type="primary">LOC122131298</name>
</gene>
<evidence type="ECO:0000259" key="5">
    <source>
        <dbReference type="PROSITE" id="PS51720"/>
    </source>
</evidence>
<evidence type="ECO:0000256" key="1">
    <source>
        <dbReference type="ARBA" id="ARBA00008535"/>
    </source>
</evidence>
<name>A0A8M1KJY9_CLUHA</name>
<evidence type="ECO:0000256" key="3">
    <source>
        <dbReference type="ARBA" id="ARBA00023134"/>
    </source>
</evidence>
<evidence type="ECO:0000256" key="2">
    <source>
        <dbReference type="ARBA" id="ARBA00022741"/>
    </source>
</evidence>
<dbReference type="GO" id="GO:0005525">
    <property type="term" value="F:GTP binding"/>
    <property type="evidence" value="ECO:0007669"/>
    <property type="project" value="UniProtKB-KW"/>
</dbReference>
<sequence length="448" mass="50947">MNSVPHDSISMFLRTLSRVNVVTLVLTVSSTVSPLNVVLLGKTGSGKSASANTILGRKDAFKEEFSSESVTAMCSNQHTVVNGREITLIDTPGLFGTEQYTEELKGELEKCVEMSLPGPHAFLLVIRLGRFTEEERNAVKWIQENFGEGALKYTIVLFTHGDQLKGIPVEDFLRKGSALSFLTEHVGGRYHVFNNESKDRTQVRELKEKIEAMVEENGGANYTNEMYKEVQRKIREKEERRKAEEERKKKQAEKELEDERRKAKEEKRQRLEAEVVAAEEMRKTFEAEVVAAEEKGKNFKTQETAAEEMRQRFKEEEEKARRFNRVAIGLATAGTLVVLDVRYTEEERNVVKWIQENFGEGAQKYTIVLLTHGDVLKGKPLEDFLRKGSALSAFIEHFGGRYHVFNNKSNDSTQVRELKEKIEAMVKENGGANYTNEIRFVEGAIEGH</sequence>
<dbReference type="InterPro" id="IPR006703">
    <property type="entry name" value="G_AIG1"/>
</dbReference>
<protein>
    <submittedName>
        <fullName evidence="7">GTPase IMAP family member 9-like</fullName>
    </submittedName>
</protein>